<evidence type="ECO:0000313" key="3">
    <source>
        <dbReference type="Proteomes" id="UP000692954"/>
    </source>
</evidence>
<proteinExistence type="predicted"/>
<feature type="coiled-coil region" evidence="1">
    <location>
        <begin position="224"/>
        <end position="272"/>
    </location>
</feature>
<feature type="coiled-coil region" evidence="1">
    <location>
        <begin position="364"/>
        <end position="391"/>
    </location>
</feature>
<accession>A0A8S1KYJ6</accession>
<name>A0A8S1KYJ6_9CILI</name>
<keyword evidence="3" id="KW-1185">Reference proteome</keyword>
<protein>
    <submittedName>
        <fullName evidence="2">Uncharacterized protein</fullName>
    </submittedName>
</protein>
<comment type="caution">
    <text evidence="2">The sequence shown here is derived from an EMBL/GenBank/DDBJ whole genome shotgun (WGS) entry which is preliminary data.</text>
</comment>
<sequence length="508" mass="60730">MDIENYKEDYIRKNNFDQHTPIKSKESQDQQYNKMIQNSPCCMRQIQELIVFWVEIMKKYNQDPDVIMILHQMNEILQTSNQTSSQKLFNFTPKQSNIDDQSFNNSFKQDMFQKMNENIIQVQEEINNQACLSPKTIEHGKIDEIQKELDQNKSKFSGSNNEEIPLNTQSEYIKQSYQFDDQKKKRVLSFKKNQNIQLEEFKKGLTDIKTVVEQRLQREISIFKEDLLSEHSKFSNSYSELQEQINTQQDKILKFQLQIENYKKIIQDQSEELERRQSYQNSEQFIQQLVRFFLNDENEIQNIEDAKTIIMENIMSQKQEVLRLSKQLLMIEQNNKIMLQHHMNENQSLKNKFGAERNLFEVSIINLKNSLDQKERTYQELVQELEQIRLSDQVALNEELVEIGHIQMQQQSQLVYLALKLLQQYINASSFELNVAQILQQQLNQLKLSEDAVKSQIKDSKGLQEDNLQYFKDFNERIKEIVQLLCNIYKKVIEWIINQRRKLEEELC</sequence>
<dbReference type="AlphaFoldDB" id="A0A8S1KYJ6"/>
<gene>
    <name evidence="2" type="ORF">PSON_ATCC_30995.1.T0140214</name>
</gene>
<evidence type="ECO:0000313" key="2">
    <source>
        <dbReference type="EMBL" id="CAD8060298.1"/>
    </source>
</evidence>
<dbReference type="OrthoDB" id="307700at2759"/>
<dbReference type="Proteomes" id="UP000692954">
    <property type="component" value="Unassembled WGS sequence"/>
</dbReference>
<keyword evidence="1" id="KW-0175">Coiled coil</keyword>
<organism evidence="2 3">
    <name type="scientific">Paramecium sonneborni</name>
    <dbReference type="NCBI Taxonomy" id="65129"/>
    <lineage>
        <taxon>Eukaryota</taxon>
        <taxon>Sar</taxon>
        <taxon>Alveolata</taxon>
        <taxon>Ciliophora</taxon>
        <taxon>Intramacronucleata</taxon>
        <taxon>Oligohymenophorea</taxon>
        <taxon>Peniculida</taxon>
        <taxon>Parameciidae</taxon>
        <taxon>Paramecium</taxon>
    </lineage>
</organism>
<reference evidence="2" key="1">
    <citation type="submission" date="2021-01" db="EMBL/GenBank/DDBJ databases">
        <authorList>
            <consortium name="Genoscope - CEA"/>
            <person name="William W."/>
        </authorList>
    </citation>
    <scope>NUCLEOTIDE SEQUENCE</scope>
</reference>
<evidence type="ECO:0000256" key="1">
    <source>
        <dbReference type="SAM" id="Coils"/>
    </source>
</evidence>
<dbReference type="EMBL" id="CAJJDN010000014">
    <property type="protein sequence ID" value="CAD8060298.1"/>
    <property type="molecule type" value="Genomic_DNA"/>
</dbReference>